<dbReference type="InterPro" id="IPR010635">
    <property type="entry name" value="Heparan_SO4-6-sulfoTrfase"/>
</dbReference>
<dbReference type="EMBL" id="LHPF02000011">
    <property type="protein sequence ID" value="PSC72056.1"/>
    <property type="molecule type" value="Genomic_DNA"/>
</dbReference>
<dbReference type="OrthoDB" id="10426296at2759"/>
<keyword evidence="6" id="KW-0325">Glycoprotein</keyword>
<comment type="subcellular location">
    <subcellularLocation>
        <location evidence="1">Membrane</location>
        <topology evidence="1">Single-pass membrane protein</topology>
    </subcellularLocation>
</comment>
<protein>
    <recommendedName>
        <fullName evidence="12">Sulfotransferase</fullName>
    </recommendedName>
</protein>
<accession>A0A2P6VD83</accession>
<keyword evidence="4 8" id="KW-1133">Transmembrane helix</keyword>
<feature type="transmembrane region" description="Helical" evidence="8">
    <location>
        <begin position="346"/>
        <end position="378"/>
    </location>
</feature>
<evidence type="ECO:0000256" key="4">
    <source>
        <dbReference type="ARBA" id="ARBA00022989"/>
    </source>
</evidence>
<evidence type="ECO:0008006" key="12">
    <source>
        <dbReference type="Google" id="ProtNLM"/>
    </source>
</evidence>
<feature type="chain" id="PRO_5015127593" description="Sulfotransferase" evidence="9">
    <location>
        <begin position="31"/>
        <end position="895"/>
    </location>
</feature>
<evidence type="ECO:0000256" key="1">
    <source>
        <dbReference type="ARBA" id="ARBA00004167"/>
    </source>
</evidence>
<dbReference type="PANTHER" id="PTHR12812">
    <property type="entry name" value="HEPARAN SULFATE 6-O-SULFOTRANSFERASE 3"/>
    <property type="match status" value="1"/>
</dbReference>
<dbReference type="GO" id="GO:0017095">
    <property type="term" value="F:heparan sulfate 6-sulfotransferase activity"/>
    <property type="evidence" value="ECO:0007669"/>
    <property type="project" value="TreeGrafter"/>
</dbReference>
<feature type="compositionally biased region" description="Low complexity" evidence="7">
    <location>
        <begin position="534"/>
        <end position="544"/>
    </location>
</feature>
<feature type="transmembrane region" description="Helical" evidence="8">
    <location>
        <begin position="399"/>
        <end position="422"/>
    </location>
</feature>
<keyword evidence="9" id="KW-0732">Signal</keyword>
<evidence type="ECO:0000256" key="3">
    <source>
        <dbReference type="ARBA" id="ARBA00022692"/>
    </source>
</evidence>
<keyword evidence="2" id="KW-0808">Transferase</keyword>
<feature type="transmembrane region" description="Helical" evidence="8">
    <location>
        <begin position="480"/>
        <end position="500"/>
    </location>
</feature>
<evidence type="ECO:0000256" key="2">
    <source>
        <dbReference type="ARBA" id="ARBA00022679"/>
    </source>
</evidence>
<proteinExistence type="predicted"/>
<evidence type="ECO:0000313" key="10">
    <source>
        <dbReference type="EMBL" id="PSC72056.1"/>
    </source>
</evidence>
<evidence type="ECO:0000313" key="11">
    <source>
        <dbReference type="Proteomes" id="UP000239649"/>
    </source>
</evidence>
<dbReference type="GO" id="GO:0016020">
    <property type="term" value="C:membrane"/>
    <property type="evidence" value="ECO:0007669"/>
    <property type="project" value="UniProtKB-SubCell"/>
</dbReference>
<evidence type="ECO:0000256" key="9">
    <source>
        <dbReference type="SAM" id="SignalP"/>
    </source>
</evidence>
<evidence type="ECO:0000256" key="7">
    <source>
        <dbReference type="SAM" id="MobiDB-lite"/>
    </source>
</evidence>
<feature type="signal peptide" evidence="9">
    <location>
        <begin position="1"/>
        <end position="30"/>
    </location>
</feature>
<evidence type="ECO:0000256" key="6">
    <source>
        <dbReference type="ARBA" id="ARBA00023180"/>
    </source>
</evidence>
<feature type="transmembrane region" description="Helical" evidence="8">
    <location>
        <begin position="120"/>
        <end position="145"/>
    </location>
</feature>
<feature type="region of interest" description="Disordered" evidence="7">
    <location>
        <begin position="533"/>
        <end position="557"/>
    </location>
</feature>
<evidence type="ECO:0000256" key="5">
    <source>
        <dbReference type="ARBA" id="ARBA00023136"/>
    </source>
</evidence>
<keyword evidence="11" id="KW-1185">Reference proteome</keyword>
<name>A0A2P6VD83_9CHLO</name>
<reference evidence="10 11" key="1">
    <citation type="journal article" date="2018" name="Plant J.">
        <title>Genome sequences of Chlorella sorokiniana UTEX 1602 and Micractinium conductrix SAG 241.80: implications to maltose excretion by a green alga.</title>
        <authorList>
            <person name="Arriola M.B."/>
            <person name="Velmurugan N."/>
            <person name="Zhang Y."/>
            <person name="Plunkett M.H."/>
            <person name="Hondzo H."/>
            <person name="Barney B.M."/>
        </authorList>
    </citation>
    <scope>NUCLEOTIDE SEQUENCE [LARGE SCALE GENOMIC DNA]</scope>
    <source>
        <strain evidence="10 11">SAG 241.80</strain>
    </source>
</reference>
<keyword evidence="5 8" id="KW-0472">Membrane</keyword>
<evidence type="ECO:0000256" key="8">
    <source>
        <dbReference type="SAM" id="Phobius"/>
    </source>
</evidence>
<sequence length="895" mass="94519">MPRRSEGELRNARWATPILVLVLFLQGVAGQTITECQELLLDAEINGNCSTIDCPIACATALGEIPFNCYAPSTLAAVGLAQDLPTLLDELRVCGYSILALNGTSVSFSTGSSVDLIVKYLVGICVGSVALAVLFVILMGFPVALSKSIDAPALLASKGRTAVAKGGRLAAAGGRAAYQGGKEAAEQGLGQVAVALGGSVHSRRAKHGRVTVTALPAPTAGEEPAAAALAAVAPAEKSAAAGAARGSAEAAPLVVAPLPEGPADRDAEATGGSGPLRRRLSVHLVEAGTGGMLRTAFLTWTVLAAGLYIASIALLVVGTIEFVYNSVLSVVANASSSTSALKAIEWLIIASIIFVGVCDLFASWIVFAANLPTINLYWCSVRNYLYSNWIQRHAFRVHVAMAGFVVLVISLACILFGLGLIVVTVQLITQLLCNQINSFSIAGRTLAEVCVSVPTTDETFCGYEALATCFEISQMGVLTLVLGAVLLLWSHIIWLVLLLLSMWRYRQFEVAALSGDSTVSAGSQALALEGGLQGSVSSGSRAGSGVEGGRADDGGRGLQRRRPFAAQAAPGLSFDELAATAECPGANWSAVAFMHVPKAAGTSYIQTLANLTVSRSQQWCPYNWAHPSGFRHPPFHALEAWDCADVPPERGAKREAAAKRFPDECQGFRTHFGFNVFEAVGVDFGRHLTVVNLRRPVDRLVSHFFYWMSKHGRCQYGATFDEKPRCEVAPVPLELRPVVRSAMTDGLAYALRRFAATPDGRNRMVEQLGGNLGCAWRGKAPPPQDDGSTLVARAKARLARFCVLLIKEHSEESLQLLAAAANGGVPVAPAPPADQQAAISVPIVNVTPHPAVPPQLLAELAVLLHLDNELYDFGLSLFEARLRRVRHASAVLATA</sequence>
<dbReference type="AlphaFoldDB" id="A0A2P6VD83"/>
<gene>
    <name evidence="10" type="ORF">C2E20_4621</name>
</gene>
<comment type="caution">
    <text evidence="10">The sequence shown here is derived from an EMBL/GenBank/DDBJ whole genome shotgun (WGS) entry which is preliminary data.</text>
</comment>
<organism evidence="10 11">
    <name type="scientific">Micractinium conductrix</name>
    <dbReference type="NCBI Taxonomy" id="554055"/>
    <lineage>
        <taxon>Eukaryota</taxon>
        <taxon>Viridiplantae</taxon>
        <taxon>Chlorophyta</taxon>
        <taxon>core chlorophytes</taxon>
        <taxon>Trebouxiophyceae</taxon>
        <taxon>Chlorellales</taxon>
        <taxon>Chlorellaceae</taxon>
        <taxon>Chlorella clade</taxon>
        <taxon>Micractinium</taxon>
    </lineage>
</organism>
<dbReference type="InterPro" id="IPR027417">
    <property type="entry name" value="P-loop_NTPase"/>
</dbReference>
<feature type="transmembrane region" description="Helical" evidence="8">
    <location>
        <begin position="297"/>
        <end position="320"/>
    </location>
</feature>
<dbReference type="Proteomes" id="UP000239649">
    <property type="component" value="Unassembled WGS sequence"/>
</dbReference>
<keyword evidence="3 8" id="KW-0812">Transmembrane</keyword>
<dbReference type="Gene3D" id="3.40.50.300">
    <property type="entry name" value="P-loop containing nucleotide triphosphate hydrolases"/>
    <property type="match status" value="1"/>
</dbReference>
<dbReference type="PANTHER" id="PTHR12812:SF0">
    <property type="entry name" value="HEPARAN-SULFATE 6-O-SULFOTRANSFERASE"/>
    <property type="match status" value="1"/>
</dbReference>